<name>A0A1D1UFT7_RAMVA</name>
<dbReference type="EMBL" id="BDGG01000001">
    <property type="protein sequence ID" value="GAU88311.1"/>
    <property type="molecule type" value="Genomic_DNA"/>
</dbReference>
<dbReference type="AlphaFoldDB" id="A0A1D1UFT7"/>
<sequence>MLYGSLAQRNDLTNVTDIKPAIFQLMMKFRYTADTSGIDHTNFAEVYKAADKCDIVPLRKKRATAFGRYICMEQIGEFLAFVSRRTFSDSEENPREVLGEALDFIRFPRMSLKWFHEITQESTLLTWKEVAEMAFYNAVDGKVPFAKYFSGKVRHSVKMKARLSRIPMAEVSFPGVIGYRRRPEEIRGALEYNIASNDHSFPFLCPRQTAIIYQSIYEL</sequence>
<comment type="caution">
    <text evidence="1">The sequence shown here is derived from an EMBL/GenBank/DDBJ whole genome shotgun (WGS) entry which is preliminary data.</text>
</comment>
<proteinExistence type="predicted"/>
<accession>A0A1D1UFT7</accession>
<dbReference type="Proteomes" id="UP000186922">
    <property type="component" value="Unassembled WGS sequence"/>
</dbReference>
<evidence type="ECO:0008006" key="3">
    <source>
        <dbReference type="Google" id="ProtNLM"/>
    </source>
</evidence>
<keyword evidence="2" id="KW-1185">Reference proteome</keyword>
<dbReference type="Gene3D" id="3.30.710.10">
    <property type="entry name" value="Potassium Channel Kv1.1, Chain A"/>
    <property type="match status" value="1"/>
</dbReference>
<protein>
    <recommendedName>
        <fullName evidence="3">BTB domain-containing protein</fullName>
    </recommendedName>
</protein>
<reference evidence="1 2" key="1">
    <citation type="journal article" date="2016" name="Nat. Commun.">
        <title>Extremotolerant tardigrade genome and improved radiotolerance of human cultured cells by tardigrade-unique protein.</title>
        <authorList>
            <person name="Hashimoto T."/>
            <person name="Horikawa D.D."/>
            <person name="Saito Y."/>
            <person name="Kuwahara H."/>
            <person name="Kozuka-Hata H."/>
            <person name="Shin-I T."/>
            <person name="Minakuchi Y."/>
            <person name="Ohishi K."/>
            <person name="Motoyama A."/>
            <person name="Aizu T."/>
            <person name="Enomoto A."/>
            <person name="Kondo K."/>
            <person name="Tanaka S."/>
            <person name="Hara Y."/>
            <person name="Koshikawa S."/>
            <person name="Sagara H."/>
            <person name="Miura T."/>
            <person name="Yokobori S."/>
            <person name="Miyagawa K."/>
            <person name="Suzuki Y."/>
            <person name="Kubo T."/>
            <person name="Oyama M."/>
            <person name="Kohara Y."/>
            <person name="Fujiyama A."/>
            <person name="Arakawa K."/>
            <person name="Katayama T."/>
            <person name="Toyoda A."/>
            <person name="Kunieda T."/>
        </authorList>
    </citation>
    <scope>NUCLEOTIDE SEQUENCE [LARGE SCALE GENOMIC DNA]</scope>
    <source>
        <strain evidence="1 2">YOKOZUNA-1</strain>
    </source>
</reference>
<gene>
    <name evidence="1" type="primary">RvY_01035</name>
    <name evidence="1" type="synonym">RvY_01035.1</name>
    <name evidence="1" type="ORF">RvY_01035-1</name>
</gene>
<evidence type="ECO:0000313" key="1">
    <source>
        <dbReference type="EMBL" id="GAU88311.1"/>
    </source>
</evidence>
<dbReference type="InterPro" id="IPR011333">
    <property type="entry name" value="SKP1/BTB/POZ_sf"/>
</dbReference>
<dbReference type="SUPFAM" id="SSF54695">
    <property type="entry name" value="POZ domain"/>
    <property type="match status" value="1"/>
</dbReference>
<organism evidence="1 2">
    <name type="scientific">Ramazzottius varieornatus</name>
    <name type="common">Water bear</name>
    <name type="synonym">Tardigrade</name>
    <dbReference type="NCBI Taxonomy" id="947166"/>
    <lineage>
        <taxon>Eukaryota</taxon>
        <taxon>Metazoa</taxon>
        <taxon>Ecdysozoa</taxon>
        <taxon>Tardigrada</taxon>
        <taxon>Eutardigrada</taxon>
        <taxon>Parachela</taxon>
        <taxon>Hypsibioidea</taxon>
        <taxon>Ramazzottiidae</taxon>
        <taxon>Ramazzottius</taxon>
    </lineage>
</organism>
<evidence type="ECO:0000313" key="2">
    <source>
        <dbReference type="Proteomes" id="UP000186922"/>
    </source>
</evidence>